<dbReference type="AlphaFoldDB" id="A0A923LDE2"/>
<dbReference type="InterPro" id="IPR044668">
    <property type="entry name" value="PuuD-like"/>
</dbReference>
<comment type="caution">
    <text evidence="1">The sequence shown here is derived from an EMBL/GenBank/DDBJ whole genome shotgun (WGS) entry which is preliminary data.</text>
</comment>
<dbReference type="PANTHER" id="PTHR43235">
    <property type="entry name" value="GLUTAMINE AMIDOTRANSFERASE PB2B2.05-RELATED"/>
    <property type="match status" value="1"/>
</dbReference>
<evidence type="ECO:0000313" key="1">
    <source>
        <dbReference type="EMBL" id="MBC5660271.1"/>
    </source>
</evidence>
<dbReference type="GO" id="GO:0033969">
    <property type="term" value="F:gamma-glutamyl-gamma-aminobutyrate hydrolase activity"/>
    <property type="evidence" value="ECO:0007669"/>
    <property type="project" value="TreeGrafter"/>
</dbReference>
<dbReference type="SUPFAM" id="SSF52317">
    <property type="entry name" value="Class I glutamine amidotransferase-like"/>
    <property type="match status" value="1"/>
</dbReference>
<dbReference type="GO" id="GO:0006598">
    <property type="term" value="P:polyamine catabolic process"/>
    <property type="evidence" value="ECO:0007669"/>
    <property type="project" value="TreeGrafter"/>
</dbReference>
<dbReference type="PANTHER" id="PTHR43235:SF1">
    <property type="entry name" value="GLUTAMINE AMIDOTRANSFERASE PB2B2.05-RELATED"/>
    <property type="match status" value="1"/>
</dbReference>
<protein>
    <submittedName>
        <fullName evidence="1">Gamma-glutamyl-gamma-aminobutyrate hydrolase family protein</fullName>
    </submittedName>
</protein>
<dbReference type="Pfam" id="PF07722">
    <property type="entry name" value="Peptidase_C26"/>
    <property type="match status" value="1"/>
</dbReference>
<accession>A0A923LDE2</accession>
<dbReference type="RefSeq" id="WP_186872491.1">
    <property type="nucleotide sequence ID" value="NZ_JACOOR010000006.1"/>
</dbReference>
<gene>
    <name evidence="1" type="ORF">H8S44_10855</name>
</gene>
<dbReference type="InterPro" id="IPR029062">
    <property type="entry name" value="Class_I_gatase-like"/>
</dbReference>
<keyword evidence="2" id="KW-1185">Reference proteome</keyword>
<proteinExistence type="predicted"/>
<dbReference type="PROSITE" id="PS51273">
    <property type="entry name" value="GATASE_TYPE_1"/>
    <property type="match status" value="1"/>
</dbReference>
<sequence length="230" mass="24784">MILNKKILLAGLPEQTRNYCAAFSLLGARVETLCRSQQELALLLAAEQLPSPEGFDGLVLPGGGDISPAFYHAENKGSRNIDALLDSVQFSLLQAFVSAGKPVLGICKGIQLINVAFGGTLIQDLSAESLAIHAWAETDKIHISKAAPGTFPAQLYGSAPRVNSAHHQAVGTVGDGLRIAQYGPDFVVEALYHERLPIIGVQWHPERMCFSYAREDMADGSHLLSYFLSL</sequence>
<dbReference type="GO" id="GO:0005829">
    <property type="term" value="C:cytosol"/>
    <property type="evidence" value="ECO:0007669"/>
    <property type="project" value="TreeGrafter"/>
</dbReference>
<dbReference type="InterPro" id="IPR011697">
    <property type="entry name" value="Peptidase_C26"/>
</dbReference>
<evidence type="ECO:0000313" key="2">
    <source>
        <dbReference type="Proteomes" id="UP000649345"/>
    </source>
</evidence>
<dbReference type="Proteomes" id="UP000649345">
    <property type="component" value="Unassembled WGS sequence"/>
</dbReference>
<dbReference type="EMBL" id="JACOOR010000006">
    <property type="protein sequence ID" value="MBC5660271.1"/>
    <property type="molecule type" value="Genomic_DNA"/>
</dbReference>
<name>A0A923LDE2_9FIRM</name>
<dbReference type="Gene3D" id="3.40.50.880">
    <property type="match status" value="1"/>
</dbReference>
<organism evidence="1 2">
    <name type="scientific">Anaerosacchariphilus hominis</name>
    <dbReference type="NCBI Taxonomy" id="2763017"/>
    <lineage>
        <taxon>Bacteria</taxon>
        <taxon>Bacillati</taxon>
        <taxon>Bacillota</taxon>
        <taxon>Clostridia</taxon>
        <taxon>Lachnospirales</taxon>
        <taxon>Lachnospiraceae</taxon>
        <taxon>Anaerosacchariphilus</taxon>
    </lineage>
</organism>
<keyword evidence="1" id="KW-0378">Hydrolase</keyword>
<reference evidence="1" key="1">
    <citation type="submission" date="2020-08" db="EMBL/GenBank/DDBJ databases">
        <title>Genome public.</title>
        <authorList>
            <person name="Liu C."/>
            <person name="Sun Q."/>
        </authorList>
    </citation>
    <scope>NUCLEOTIDE SEQUENCE</scope>
    <source>
        <strain evidence="1">NSJ-68</strain>
    </source>
</reference>